<dbReference type="RefSeq" id="WP_160550098.1">
    <property type="nucleotide sequence ID" value="NZ_CP047650.1"/>
</dbReference>
<dbReference type="InterPro" id="IPR029063">
    <property type="entry name" value="SAM-dependent_MTases_sf"/>
</dbReference>
<dbReference type="InterPro" id="IPR006076">
    <property type="entry name" value="FAD-dep_OxRdtase"/>
</dbReference>
<evidence type="ECO:0000256" key="9">
    <source>
        <dbReference type="ARBA" id="ARBA00023268"/>
    </source>
</evidence>
<dbReference type="NCBIfam" id="NF033855">
    <property type="entry name" value="tRNA_MNMC2"/>
    <property type="match status" value="1"/>
</dbReference>
<dbReference type="GO" id="GO:0016645">
    <property type="term" value="F:oxidoreductase activity, acting on the CH-NH group of donors"/>
    <property type="evidence" value="ECO:0007669"/>
    <property type="project" value="InterPro"/>
</dbReference>
<evidence type="ECO:0000256" key="4">
    <source>
        <dbReference type="ARBA" id="ARBA00022679"/>
    </source>
</evidence>
<dbReference type="InterPro" id="IPR047785">
    <property type="entry name" value="tRNA_MNMC2"/>
</dbReference>
<dbReference type="Gene3D" id="3.40.50.150">
    <property type="entry name" value="Vaccinia Virus protein VP39"/>
    <property type="match status" value="1"/>
</dbReference>
<feature type="domain" description="MnmC-like methyltransferase" evidence="12">
    <location>
        <begin position="111"/>
        <end position="230"/>
    </location>
</feature>
<keyword evidence="5 10" id="KW-0949">S-adenosyl-L-methionine</keyword>
<comment type="cofactor">
    <cofactor evidence="10">
        <name>FAD</name>
        <dbReference type="ChEBI" id="CHEBI:57692"/>
    </cofactor>
</comment>
<dbReference type="GO" id="GO:0002097">
    <property type="term" value="P:tRNA wobble base modification"/>
    <property type="evidence" value="ECO:0007669"/>
    <property type="project" value="UniProtKB-UniRule"/>
</dbReference>
<evidence type="ECO:0000313" key="14">
    <source>
        <dbReference type="Proteomes" id="UP000464787"/>
    </source>
</evidence>
<dbReference type="GO" id="GO:0050660">
    <property type="term" value="F:flavin adenine dinucleotide binding"/>
    <property type="evidence" value="ECO:0007669"/>
    <property type="project" value="UniProtKB-UniRule"/>
</dbReference>
<evidence type="ECO:0000259" key="12">
    <source>
        <dbReference type="Pfam" id="PF05430"/>
    </source>
</evidence>
<comment type="similarity">
    <text evidence="10">In the N-terminal section; belongs to the methyltransferase superfamily. tRNA (mnm(5)s(2)U34)-methyltransferase family.</text>
</comment>
<organism evidence="13 14">
    <name type="scientific">Xylophilus rhododendri</name>
    <dbReference type="NCBI Taxonomy" id="2697032"/>
    <lineage>
        <taxon>Bacteria</taxon>
        <taxon>Pseudomonadati</taxon>
        <taxon>Pseudomonadota</taxon>
        <taxon>Betaproteobacteria</taxon>
        <taxon>Burkholderiales</taxon>
        <taxon>Xylophilus</taxon>
    </lineage>
</organism>
<dbReference type="Gene3D" id="3.50.50.60">
    <property type="entry name" value="FAD/NAD(P)-binding domain"/>
    <property type="match status" value="2"/>
</dbReference>
<evidence type="ECO:0000256" key="2">
    <source>
        <dbReference type="ARBA" id="ARBA00022603"/>
    </source>
</evidence>
<dbReference type="Proteomes" id="UP000464787">
    <property type="component" value="Chromosome"/>
</dbReference>
<protein>
    <recommendedName>
        <fullName evidence="10">tRNA 5-methylaminomethyl-2-thiouridine biosynthesis bifunctional protein MnmC</fullName>
        <shortName evidence="10">tRNA mnm(5)s(2)U biosynthesis bifunctional protein</shortName>
    </recommendedName>
    <domain>
        <recommendedName>
            <fullName evidence="10">tRNA (mnm(5)s(2)U34)-methyltransferase</fullName>
            <ecNumber evidence="10">2.1.1.61</ecNumber>
        </recommendedName>
    </domain>
    <domain>
        <recommendedName>
            <fullName evidence="10">FAD-dependent cmnm(5)s(2)U34 oxidoreductase</fullName>
            <ecNumber evidence="10">1.5.-.-</ecNumber>
        </recommendedName>
    </domain>
</protein>
<keyword evidence="14" id="KW-1185">Reference proteome</keyword>
<keyword evidence="4 10" id="KW-0808">Transferase</keyword>
<evidence type="ECO:0000313" key="13">
    <source>
        <dbReference type="EMBL" id="QHI96580.1"/>
    </source>
</evidence>
<dbReference type="EMBL" id="CP047650">
    <property type="protein sequence ID" value="QHI96580.1"/>
    <property type="molecule type" value="Genomic_DNA"/>
</dbReference>
<dbReference type="KEGG" id="xyk:GT347_00345"/>
<dbReference type="AlphaFoldDB" id="A0A857IYF0"/>
<sequence>MAEPVEWRADGTPFSTPYSPRFQDRYRSELGGLDQARDVFLAGCGLPAAWQGTARWCILETGFGLGLNFLTAWQAWREDPRRPAMLHYVATEAYPADASDVRRNAQAHPHLQPLADELADGWWGLEPGTHRIALDGGRVQLTLLIGDSTQALRGLGRFADSVFLDGFSPDRNPEMWSGDAMRAVARCCRRDARLATWTVARLVRDGLASAGFQVAKVEGVAPKRHNLQARLVHLPARHVDEAAVTIGDCTVIGAGLAGAAVARAMALRGWRVRVLEAGPGPASGASGVPAGLFAPHVSADDAVLSRLSRAGVRALVTTARGLLQRGVDWDLSGVSQQREGAEALWHEKAGWLRPARLVRALLDTPGITVEYGRTALPSDREFDGPVILAAGSGSLALLPAGFPLQPVAGQISFGPAGALAQAPAAPLTPMNGHGHFMPLLPLATGTAWLAGASFERDVAAVEIPDEERLRHRMANRQRLAELAPALAPWLPAAFAQAGDWRGVRATSPDRLPIVGPWPVNDFAPIWLCTALGARGITLGLLCAELLVAQLHKDPLPVAPKLAESLQTGRIARRLLVVSR</sequence>
<evidence type="ECO:0000259" key="11">
    <source>
        <dbReference type="Pfam" id="PF01266"/>
    </source>
</evidence>
<dbReference type="InterPro" id="IPR008471">
    <property type="entry name" value="MnmC-like_methylTransf"/>
</dbReference>
<dbReference type="HAMAP" id="MF_01102">
    <property type="entry name" value="MnmC"/>
    <property type="match status" value="1"/>
</dbReference>
<evidence type="ECO:0000256" key="7">
    <source>
        <dbReference type="ARBA" id="ARBA00022827"/>
    </source>
</evidence>
<gene>
    <name evidence="13" type="primary">mnmD</name>
    <name evidence="10" type="synonym">mnmC</name>
    <name evidence="13" type="ORF">GT347_00345</name>
</gene>
<evidence type="ECO:0000256" key="10">
    <source>
        <dbReference type="HAMAP-Rule" id="MF_01102"/>
    </source>
</evidence>
<accession>A0A857IYF0</accession>
<dbReference type="PANTHER" id="PTHR13847:SF283">
    <property type="entry name" value="TRNA 5-METHYLAMINOMETHYL-2-THIOURIDINE BIOSYNTHESIS BIFUNCTIONAL PROTEIN MNMC"/>
    <property type="match status" value="1"/>
</dbReference>
<dbReference type="Pfam" id="PF01266">
    <property type="entry name" value="DAO"/>
    <property type="match status" value="2"/>
</dbReference>
<evidence type="ECO:0000256" key="3">
    <source>
        <dbReference type="ARBA" id="ARBA00022630"/>
    </source>
</evidence>
<keyword evidence="2 10" id="KW-0489">Methyltransferase</keyword>
<comment type="function">
    <text evidence="10">Catalyzes the last two steps in the biosynthesis of 5-methylaminomethyl-2-thiouridine (mnm(5)s(2)U) at the wobble position (U34) in tRNA. Catalyzes the FAD-dependent demodification of cmnm(5)s(2)U34 to nm(5)s(2)U34, followed by the transfer of a methyl group from S-adenosyl-L-methionine to nm(5)s(2)U34, to form mnm(5)s(2)U34.</text>
</comment>
<evidence type="ECO:0000256" key="1">
    <source>
        <dbReference type="ARBA" id="ARBA00022490"/>
    </source>
</evidence>
<dbReference type="GO" id="GO:0005737">
    <property type="term" value="C:cytoplasm"/>
    <property type="evidence" value="ECO:0007669"/>
    <property type="project" value="UniProtKB-SubCell"/>
</dbReference>
<feature type="region of interest" description="FAD-dependent cmnm(5)s(2)U34 oxidoreductase" evidence="10">
    <location>
        <begin position="252"/>
        <end position="579"/>
    </location>
</feature>
<comment type="similarity">
    <text evidence="10">In the C-terminal section; belongs to the DAO family.</text>
</comment>
<comment type="subcellular location">
    <subcellularLocation>
        <location evidence="10">Cytoplasm</location>
    </subcellularLocation>
</comment>
<feature type="domain" description="FAD dependent oxidoreductase" evidence="11">
    <location>
        <begin position="342"/>
        <end position="548"/>
    </location>
</feature>
<name>A0A857IYF0_9BURK</name>
<dbReference type="GO" id="GO:0032259">
    <property type="term" value="P:methylation"/>
    <property type="evidence" value="ECO:0007669"/>
    <property type="project" value="UniProtKB-KW"/>
</dbReference>
<comment type="catalytic activity">
    <reaction evidence="10">
        <text>5-aminomethyl-2-thiouridine(34) in tRNA + S-adenosyl-L-methionine = 5-methylaminomethyl-2-thiouridine(34) in tRNA + S-adenosyl-L-homocysteine + H(+)</text>
        <dbReference type="Rhea" id="RHEA:19569"/>
        <dbReference type="Rhea" id="RHEA-COMP:10195"/>
        <dbReference type="Rhea" id="RHEA-COMP:10197"/>
        <dbReference type="ChEBI" id="CHEBI:15378"/>
        <dbReference type="ChEBI" id="CHEBI:57856"/>
        <dbReference type="ChEBI" id="CHEBI:59789"/>
        <dbReference type="ChEBI" id="CHEBI:74454"/>
        <dbReference type="ChEBI" id="CHEBI:74455"/>
        <dbReference type="EC" id="2.1.1.61"/>
    </reaction>
</comment>
<dbReference type="Gene3D" id="3.30.9.10">
    <property type="entry name" value="D-Amino Acid Oxidase, subunit A, domain 2"/>
    <property type="match status" value="1"/>
</dbReference>
<evidence type="ECO:0000256" key="8">
    <source>
        <dbReference type="ARBA" id="ARBA00023002"/>
    </source>
</evidence>
<keyword evidence="7 10" id="KW-0274">FAD</keyword>
<evidence type="ECO:0000256" key="6">
    <source>
        <dbReference type="ARBA" id="ARBA00022694"/>
    </source>
</evidence>
<keyword evidence="8 10" id="KW-0560">Oxidoreductase</keyword>
<dbReference type="EC" id="2.1.1.61" evidence="10"/>
<dbReference type="InterPro" id="IPR023032">
    <property type="entry name" value="tRNA_MAMT_biosynth_bifunc_MnmC"/>
</dbReference>
<keyword evidence="1 10" id="KW-0963">Cytoplasm</keyword>
<dbReference type="Pfam" id="PF05430">
    <property type="entry name" value="Methyltransf_30"/>
    <property type="match status" value="1"/>
</dbReference>
<dbReference type="EC" id="1.5.-.-" evidence="10"/>
<keyword evidence="6 10" id="KW-0819">tRNA processing</keyword>
<feature type="domain" description="FAD dependent oxidoreductase" evidence="11">
    <location>
        <begin position="248"/>
        <end position="331"/>
    </location>
</feature>
<reference evidence="13 14" key="1">
    <citation type="submission" date="2020-01" db="EMBL/GenBank/DDBJ databases">
        <title>Genome sequencing of strain KACC 21265.</title>
        <authorList>
            <person name="Heo J."/>
            <person name="Kim S.-J."/>
            <person name="Kim J.-S."/>
            <person name="Hong S.-B."/>
            <person name="Kwon S.-W."/>
        </authorList>
    </citation>
    <scope>NUCLEOTIDE SEQUENCE [LARGE SCALE GENOMIC DNA]</scope>
    <source>
        <strain evidence="13 14">KACC 21265</strain>
    </source>
</reference>
<keyword evidence="3 10" id="KW-0285">Flavoprotein</keyword>
<dbReference type="InterPro" id="IPR036188">
    <property type="entry name" value="FAD/NAD-bd_sf"/>
</dbReference>
<feature type="region of interest" description="tRNA (mnm(5)s(2)U34)-methyltransferase" evidence="10">
    <location>
        <begin position="1"/>
        <end position="232"/>
    </location>
</feature>
<dbReference type="SUPFAM" id="SSF51905">
    <property type="entry name" value="FAD/NAD(P)-binding domain"/>
    <property type="match status" value="1"/>
</dbReference>
<evidence type="ECO:0000256" key="5">
    <source>
        <dbReference type="ARBA" id="ARBA00022691"/>
    </source>
</evidence>
<proteinExistence type="inferred from homology"/>
<keyword evidence="9 10" id="KW-0511">Multifunctional enzyme</keyword>
<dbReference type="GO" id="GO:0004808">
    <property type="term" value="F:tRNA (5-methylaminomethyl-2-thiouridylate)(34)-methyltransferase activity"/>
    <property type="evidence" value="ECO:0007669"/>
    <property type="project" value="UniProtKB-EC"/>
</dbReference>
<dbReference type="PANTHER" id="PTHR13847">
    <property type="entry name" value="SARCOSINE DEHYDROGENASE-RELATED"/>
    <property type="match status" value="1"/>
</dbReference>